<dbReference type="RefSeq" id="WP_379522126.1">
    <property type="nucleotide sequence ID" value="NZ_JBHSPA010000084.1"/>
</dbReference>
<organism evidence="2 3">
    <name type="scientific">Nonomuraea insulae</name>
    <dbReference type="NCBI Taxonomy" id="1616787"/>
    <lineage>
        <taxon>Bacteria</taxon>
        <taxon>Bacillati</taxon>
        <taxon>Actinomycetota</taxon>
        <taxon>Actinomycetes</taxon>
        <taxon>Streptosporangiales</taxon>
        <taxon>Streptosporangiaceae</taxon>
        <taxon>Nonomuraea</taxon>
    </lineage>
</organism>
<dbReference type="InterPro" id="IPR051923">
    <property type="entry name" value="Glycosyl_Hydrolase_39"/>
</dbReference>
<reference evidence="3" key="1">
    <citation type="journal article" date="2019" name="Int. J. Syst. Evol. Microbiol.">
        <title>The Global Catalogue of Microorganisms (GCM) 10K type strain sequencing project: providing services to taxonomists for standard genome sequencing and annotation.</title>
        <authorList>
            <consortium name="The Broad Institute Genomics Platform"/>
            <consortium name="The Broad Institute Genome Sequencing Center for Infectious Disease"/>
            <person name="Wu L."/>
            <person name="Ma J."/>
        </authorList>
    </citation>
    <scope>NUCLEOTIDE SEQUENCE [LARGE SCALE GENOMIC DNA]</scope>
    <source>
        <strain evidence="3">CCUG 53903</strain>
    </source>
</reference>
<proteinExistence type="predicted"/>
<dbReference type="PANTHER" id="PTHR12631">
    <property type="entry name" value="ALPHA-L-IDURONIDASE"/>
    <property type="match status" value="1"/>
</dbReference>
<accession>A0ABW1D5K1</accession>
<feature type="region of interest" description="Disordered" evidence="1">
    <location>
        <begin position="35"/>
        <end position="71"/>
    </location>
</feature>
<evidence type="ECO:0000313" key="3">
    <source>
        <dbReference type="Proteomes" id="UP001596058"/>
    </source>
</evidence>
<dbReference type="Proteomes" id="UP001596058">
    <property type="component" value="Unassembled WGS sequence"/>
</dbReference>
<protein>
    <submittedName>
        <fullName evidence="2">Xylan 1,4-beta-xylosidase</fullName>
    </submittedName>
</protein>
<feature type="non-terminal residue" evidence="2">
    <location>
        <position position="462"/>
    </location>
</feature>
<keyword evidence="3" id="KW-1185">Reference proteome</keyword>
<dbReference type="EMBL" id="JBHSPA010000084">
    <property type="protein sequence ID" value="MFC5832692.1"/>
    <property type="molecule type" value="Genomic_DNA"/>
</dbReference>
<gene>
    <name evidence="2" type="ORF">ACFPZ3_53315</name>
</gene>
<name>A0ABW1D5K1_9ACTN</name>
<evidence type="ECO:0000313" key="2">
    <source>
        <dbReference type="EMBL" id="MFC5832692.1"/>
    </source>
</evidence>
<evidence type="ECO:0000256" key="1">
    <source>
        <dbReference type="SAM" id="MobiDB-lite"/>
    </source>
</evidence>
<feature type="compositionally biased region" description="Low complexity" evidence="1">
    <location>
        <begin position="36"/>
        <end position="53"/>
    </location>
</feature>
<dbReference type="PANTHER" id="PTHR12631:SF10">
    <property type="entry name" value="BETA-XYLOSIDASE-LIKE PROTEIN-RELATED"/>
    <property type="match status" value="1"/>
</dbReference>
<sequence>MGSSSGGSFWRRLGRLSASAAGITALAVVVSSCGLGQAEQGPPEPAESSAAPQTDAKTTSPAVKPPAAEEGWPRWGLTHTGVSANNITQQFEQVVAGSLARTPMVQNQHIMGFGALNPEPYPGQYFWEDLDSRLNLMQESQSKQVITLCCAPDWMKGGPEGPTEESAWGEHLEDAPYPQHFDDFAKLSAAVASRYKDVKYFMVWNEFKGFWKDHAKPADYKGYTTMYNKVYDAVKKVRPDAQVGGPYIGFDSNKGGDSELSGDWGVVNQNVLDAFNYWNKNKKGADFVVVDGASPTDAHELLPDEFGALSKFSDVTKWLREQTDDLPVWWSEWYFEPEDGSTNWEEPRRLAVQAASMMEFARSGASTALYWNPQAKKGQGDCQGCMWDPASGEETPTGRLIADFVKWFPAGAQIESVTSSDAAVRVLAQPEQLLLVNTTDGDVSTTVDGKEYTLKAYEIKWS</sequence>
<dbReference type="Gene3D" id="3.20.20.80">
    <property type="entry name" value="Glycosidases"/>
    <property type="match status" value="1"/>
</dbReference>
<comment type="caution">
    <text evidence="2">The sequence shown here is derived from an EMBL/GenBank/DDBJ whole genome shotgun (WGS) entry which is preliminary data.</text>
</comment>
<dbReference type="InterPro" id="IPR017853">
    <property type="entry name" value="GH"/>
</dbReference>
<dbReference type="SUPFAM" id="SSF51445">
    <property type="entry name" value="(Trans)glycosidases"/>
    <property type="match status" value="1"/>
</dbReference>